<feature type="compositionally biased region" description="Polar residues" evidence="1">
    <location>
        <begin position="40"/>
        <end position="50"/>
    </location>
</feature>
<evidence type="ECO:0000256" key="1">
    <source>
        <dbReference type="SAM" id="MobiDB-lite"/>
    </source>
</evidence>
<protein>
    <submittedName>
        <fullName evidence="2">Uncharacterized protein</fullName>
    </submittedName>
</protein>
<feature type="compositionally biased region" description="Basic residues" evidence="1">
    <location>
        <begin position="9"/>
        <end position="19"/>
    </location>
</feature>
<gene>
    <name evidence="2" type="ORF">AVDCRST_MAG07-698</name>
</gene>
<proteinExistence type="predicted"/>
<feature type="compositionally biased region" description="Basic and acidic residues" evidence="1">
    <location>
        <begin position="51"/>
        <end position="60"/>
    </location>
</feature>
<dbReference type="EMBL" id="CADCUB010000033">
    <property type="protein sequence ID" value="CAA9312475.1"/>
    <property type="molecule type" value="Genomic_DNA"/>
</dbReference>
<accession>A0A6J4KVB5</accession>
<feature type="compositionally biased region" description="Basic and acidic residues" evidence="1">
    <location>
        <begin position="72"/>
        <end position="85"/>
    </location>
</feature>
<name>A0A6J4KVB5_9ACTN</name>
<reference evidence="2" key="1">
    <citation type="submission" date="2020-02" db="EMBL/GenBank/DDBJ databases">
        <authorList>
            <person name="Meier V. D."/>
        </authorList>
    </citation>
    <scope>NUCLEOTIDE SEQUENCE</scope>
    <source>
        <strain evidence="2">AVDCRST_MAG07</strain>
    </source>
</reference>
<feature type="region of interest" description="Disordered" evidence="1">
    <location>
        <begin position="1"/>
        <end position="95"/>
    </location>
</feature>
<dbReference type="AlphaFoldDB" id="A0A6J4KVB5"/>
<sequence length="95" mass="10736">MSVGDDRGRRGRCRRRPSRRCAMTTPADPSGPDHDPESPQPTERSASSSADQRRPTDGLDRTCNPRWLGPIAERRARREAARGIDELSAWLARRR</sequence>
<evidence type="ECO:0000313" key="2">
    <source>
        <dbReference type="EMBL" id="CAA9312475.1"/>
    </source>
</evidence>
<organism evidence="2">
    <name type="scientific">uncultured Frankineae bacterium</name>
    <dbReference type="NCBI Taxonomy" id="437475"/>
    <lineage>
        <taxon>Bacteria</taxon>
        <taxon>Bacillati</taxon>
        <taxon>Actinomycetota</taxon>
        <taxon>Actinomycetes</taxon>
        <taxon>Frankiales</taxon>
        <taxon>environmental samples</taxon>
    </lineage>
</organism>